<dbReference type="AlphaFoldDB" id="A0A0F5VGC1"/>
<dbReference type="GO" id="GO:0005886">
    <property type="term" value="C:plasma membrane"/>
    <property type="evidence" value="ECO:0007669"/>
    <property type="project" value="InterPro"/>
</dbReference>
<dbReference type="RefSeq" id="WP_046219237.1">
    <property type="nucleotide sequence ID" value="NZ_JWYV01000002.1"/>
</dbReference>
<evidence type="ECO:0000259" key="1">
    <source>
        <dbReference type="Pfam" id="PF10099"/>
    </source>
</evidence>
<gene>
    <name evidence="2" type="ORF">KY46_03410</name>
</gene>
<dbReference type="STRING" id="265726.KY46_03410"/>
<reference evidence="2 3" key="1">
    <citation type="submission" date="2014-12" db="EMBL/GenBank/DDBJ databases">
        <title>Mercury Reductase activity and rhizosphere competence traits in the genome of root associated Photobacterium halotolerans MELD1.</title>
        <authorList>
            <person name="Mathew D.C."/>
            <person name="Huang C.-C."/>
        </authorList>
    </citation>
    <scope>NUCLEOTIDE SEQUENCE [LARGE SCALE GENOMIC DNA]</scope>
    <source>
        <strain evidence="2 3">MELD1</strain>
    </source>
</reference>
<name>A0A0F5VGC1_9GAMM</name>
<dbReference type="Pfam" id="PF10099">
    <property type="entry name" value="RskA_C"/>
    <property type="match status" value="1"/>
</dbReference>
<feature type="domain" description="Anti-sigma K factor RskA C-terminal" evidence="1">
    <location>
        <begin position="104"/>
        <end position="224"/>
    </location>
</feature>
<dbReference type="PATRIC" id="fig|265726.11.peg.2028"/>
<dbReference type="Proteomes" id="UP000033633">
    <property type="component" value="Unassembled WGS sequence"/>
</dbReference>
<keyword evidence="3" id="KW-1185">Reference proteome</keyword>
<dbReference type="InterPro" id="IPR018764">
    <property type="entry name" value="RskA_C"/>
</dbReference>
<evidence type="ECO:0000313" key="3">
    <source>
        <dbReference type="Proteomes" id="UP000033633"/>
    </source>
</evidence>
<dbReference type="OrthoDB" id="5298046at2"/>
<organism evidence="2 3">
    <name type="scientific">Photobacterium halotolerans</name>
    <dbReference type="NCBI Taxonomy" id="265726"/>
    <lineage>
        <taxon>Bacteria</taxon>
        <taxon>Pseudomonadati</taxon>
        <taxon>Pseudomonadota</taxon>
        <taxon>Gammaproteobacteria</taxon>
        <taxon>Vibrionales</taxon>
        <taxon>Vibrionaceae</taxon>
        <taxon>Photobacterium</taxon>
    </lineage>
</organism>
<protein>
    <recommendedName>
        <fullName evidence="1">Anti-sigma K factor RskA C-terminal domain-containing protein</fullName>
    </recommendedName>
</protein>
<evidence type="ECO:0000313" key="2">
    <source>
        <dbReference type="EMBL" id="KKD00872.1"/>
    </source>
</evidence>
<proteinExistence type="predicted"/>
<comment type="caution">
    <text evidence="2">The sequence shown here is derived from an EMBL/GenBank/DDBJ whole genome shotgun (WGS) entry which is preliminary data.</text>
</comment>
<sequence length="235" mass="26042">MNYHNQTLIDMLAAEYVLGTLRGPARKRFQTLMMQSTRIREATWQWEQHLNDINQQIHPVEPSAAVWQTISQRLGFDENTAKETGHQVIKSGLSRLWPVLTGITTAASLLLAVLLWRESQVPVAPGPVQHVAVVKGEDAASYWLIEVHSREITVRAGTSFQGLADKDYELWAVAANEPNPVSLGLLPKQGELVLAKNTRFDQLDIQMLAVSEEPLGGSPSGLPTKVLYTAELSQL</sequence>
<dbReference type="EMBL" id="JWYV01000002">
    <property type="protein sequence ID" value="KKD00872.1"/>
    <property type="molecule type" value="Genomic_DNA"/>
</dbReference>
<accession>A0A0F5VGC1</accession>